<keyword evidence="4" id="KW-1185">Reference proteome</keyword>
<dbReference type="Gene3D" id="1.25.40.10">
    <property type="entry name" value="Tetratricopeptide repeat domain"/>
    <property type="match status" value="4"/>
</dbReference>
<accession>A0A103YES3</accession>
<feature type="repeat" description="PPR" evidence="2">
    <location>
        <begin position="433"/>
        <end position="467"/>
    </location>
</feature>
<dbReference type="InterPro" id="IPR002885">
    <property type="entry name" value="PPR_rpt"/>
</dbReference>
<feature type="repeat" description="PPR" evidence="2">
    <location>
        <begin position="328"/>
        <end position="362"/>
    </location>
</feature>
<dbReference type="Proteomes" id="UP000243975">
    <property type="component" value="Unassembled WGS sequence"/>
</dbReference>
<dbReference type="NCBIfam" id="TIGR00756">
    <property type="entry name" value="PPR"/>
    <property type="match status" value="5"/>
</dbReference>
<dbReference type="Pfam" id="PF12854">
    <property type="entry name" value="PPR_1"/>
    <property type="match status" value="1"/>
</dbReference>
<keyword evidence="1" id="KW-0677">Repeat</keyword>
<feature type="repeat" description="PPR" evidence="2">
    <location>
        <begin position="245"/>
        <end position="279"/>
    </location>
</feature>
<proteinExistence type="predicted"/>
<dbReference type="AlphaFoldDB" id="A0A103YES3"/>
<reference evidence="3 4" key="1">
    <citation type="journal article" date="2016" name="Sci. Rep.">
        <title>The genome sequence of the outbreeding globe artichoke constructed de novo incorporating a phase-aware low-pass sequencing strategy of F1 progeny.</title>
        <authorList>
            <person name="Scaglione D."/>
            <person name="Reyes-Chin-Wo S."/>
            <person name="Acquadro A."/>
            <person name="Froenicke L."/>
            <person name="Portis E."/>
            <person name="Beitel C."/>
            <person name="Tirone M."/>
            <person name="Mauro R."/>
            <person name="Lo Monaco A."/>
            <person name="Mauromicale G."/>
            <person name="Faccioli P."/>
            <person name="Cattivelli L."/>
            <person name="Rieseberg L."/>
            <person name="Michelmore R."/>
            <person name="Lanteri S."/>
        </authorList>
    </citation>
    <scope>NUCLEOTIDE SEQUENCE [LARGE SCALE GENOMIC DNA]</scope>
    <source>
        <strain evidence="3">2C</strain>
    </source>
</reference>
<dbReference type="PANTHER" id="PTHR45613:SF9">
    <property type="entry name" value="MITOCHONDRIAL GROUP I INTRON SPLICING FACTOR CCM1"/>
    <property type="match status" value="1"/>
</dbReference>
<feature type="repeat" description="PPR" evidence="2">
    <location>
        <begin position="363"/>
        <end position="397"/>
    </location>
</feature>
<name>A0A103YES3_CYNCS</name>
<feature type="repeat" description="PPR" evidence="2">
    <location>
        <begin position="398"/>
        <end position="432"/>
    </location>
</feature>
<evidence type="ECO:0000313" key="3">
    <source>
        <dbReference type="EMBL" id="KVI07769.1"/>
    </source>
</evidence>
<dbReference type="OMA" id="TYRECDS"/>
<evidence type="ECO:0000256" key="2">
    <source>
        <dbReference type="PROSITE-ProRule" id="PRU00708"/>
    </source>
</evidence>
<dbReference type="EMBL" id="LEKV01001489">
    <property type="protein sequence ID" value="KVI07769.1"/>
    <property type="molecule type" value="Genomic_DNA"/>
</dbReference>
<dbReference type="Pfam" id="PF13041">
    <property type="entry name" value="PPR_2"/>
    <property type="match status" value="2"/>
</dbReference>
<dbReference type="InterPro" id="IPR011990">
    <property type="entry name" value="TPR-like_helical_dom_sf"/>
</dbReference>
<comment type="caution">
    <text evidence="3">The sequence shown here is derived from an EMBL/GenBank/DDBJ whole genome shotgun (WGS) entry which is preliminary data.</text>
</comment>
<dbReference type="Gramene" id="KVI07769">
    <property type="protein sequence ID" value="KVI07769"/>
    <property type="gene ID" value="Ccrd_013867"/>
</dbReference>
<organism evidence="3 4">
    <name type="scientific">Cynara cardunculus var. scolymus</name>
    <name type="common">Globe artichoke</name>
    <name type="synonym">Cynara scolymus</name>
    <dbReference type="NCBI Taxonomy" id="59895"/>
    <lineage>
        <taxon>Eukaryota</taxon>
        <taxon>Viridiplantae</taxon>
        <taxon>Streptophyta</taxon>
        <taxon>Embryophyta</taxon>
        <taxon>Tracheophyta</taxon>
        <taxon>Spermatophyta</taxon>
        <taxon>Magnoliopsida</taxon>
        <taxon>eudicotyledons</taxon>
        <taxon>Gunneridae</taxon>
        <taxon>Pentapetalae</taxon>
        <taxon>asterids</taxon>
        <taxon>campanulids</taxon>
        <taxon>Asterales</taxon>
        <taxon>Asteraceae</taxon>
        <taxon>Carduoideae</taxon>
        <taxon>Cardueae</taxon>
        <taxon>Carduinae</taxon>
        <taxon>Cynara</taxon>
    </lineage>
</organism>
<gene>
    <name evidence="3" type="ORF">Ccrd_013867</name>
</gene>
<dbReference type="PROSITE" id="PS51375">
    <property type="entry name" value="PPR"/>
    <property type="match status" value="6"/>
</dbReference>
<evidence type="ECO:0000256" key="1">
    <source>
        <dbReference type="ARBA" id="ARBA00022737"/>
    </source>
</evidence>
<dbReference type="Pfam" id="PF01535">
    <property type="entry name" value="PPR"/>
    <property type="match status" value="1"/>
</dbReference>
<sequence>MVTTDLLTAPSLTPRLISLDSRRRRRSTLDRWLALNRQRPIGLSALDCRLSLRTLTLSAALRCDTDNIPPTMMLSEAQTGFKSSSMALFYTVSKRTVFLSPIRSLNICSSASSPPSSEDETAVITAVSILKHHRSKSRWTHLRTLFPAGFDPSQVSQITIQLRNNPHLALRFFLFTIEHSLCHHSLLSYATIIHTLARSRQKSRALSLIQSAIRKFSDANTDLPSNTPPSIFGALIKTYRICDSAPFVFDLLIKACLQSKRINQGIEIARMLRSKGIYPMISTCNSLIMSVSKHHGSVAGYAIYNELLGSSSKVVDKNVVCFKGVVPNVHTYNIIMHAFYRDGLVENLERVWSDMIVNNCLPSAYSYSILIAAYCDNGRMEDAMKVWEEMGNKSFKHDVMAYNTIIGGFCEAGEVHKAEEFFKEMGLGGEESTCVTYEHLINGYCKIGDVDSAVLLYKDICRKGLMPIGRTVDVLIKELCDKNKVSEALKISRATMKRNNVVMKGESYEFIIKGLCNEGRMEDGMKLQAEMVGRGYEPNSEIYRAFIDGYEKEGNKELADKLRGELLGMGSL</sequence>
<dbReference type="PANTHER" id="PTHR45613">
    <property type="entry name" value="PENTATRICOPEPTIDE REPEAT-CONTAINING PROTEIN"/>
    <property type="match status" value="1"/>
</dbReference>
<protein>
    <submittedName>
        <fullName evidence="3">Pentatricopeptide repeat-containing protein</fullName>
    </submittedName>
</protein>
<feature type="repeat" description="PPR" evidence="2">
    <location>
        <begin position="504"/>
        <end position="538"/>
    </location>
</feature>
<evidence type="ECO:0000313" key="4">
    <source>
        <dbReference type="Proteomes" id="UP000243975"/>
    </source>
</evidence>